<evidence type="ECO:0000256" key="1">
    <source>
        <dbReference type="SAM" id="Phobius"/>
    </source>
</evidence>
<name>A0ABR4L2G4_9EURO</name>
<evidence type="ECO:0000313" key="2">
    <source>
        <dbReference type="EMBL" id="KAL2858710.1"/>
    </source>
</evidence>
<keyword evidence="1" id="KW-0812">Transmembrane</keyword>
<comment type="caution">
    <text evidence="2">The sequence shown here is derived from an EMBL/GenBank/DDBJ whole genome shotgun (WGS) entry which is preliminary data.</text>
</comment>
<dbReference type="RefSeq" id="XP_070903674.1">
    <property type="nucleotide sequence ID" value="XM_071038605.1"/>
</dbReference>
<organism evidence="2 3">
    <name type="scientific">Aspergillus pseudodeflectus</name>
    <dbReference type="NCBI Taxonomy" id="176178"/>
    <lineage>
        <taxon>Eukaryota</taxon>
        <taxon>Fungi</taxon>
        <taxon>Dikarya</taxon>
        <taxon>Ascomycota</taxon>
        <taxon>Pezizomycotina</taxon>
        <taxon>Eurotiomycetes</taxon>
        <taxon>Eurotiomycetidae</taxon>
        <taxon>Eurotiales</taxon>
        <taxon>Aspergillaceae</taxon>
        <taxon>Aspergillus</taxon>
        <taxon>Aspergillus subgen. Nidulantes</taxon>
    </lineage>
</organism>
<protein>
    <submittedName>
        <fullName evidence="2">Uncharacterized protein</fullName>
    </submittedName>
</protein>
<accession>A0ABR4L2G4</accession>
<keyword evidence="1" id="KW-0472">Membrane</keyword>
<feature type="transmembrane region" description="Helical" evidence="1">
    <location>
        <begin position="44"/>
        <end position="65"/>
    </location>
</feature>
<proteinExistence type="predicted"/>
<keyword evidence="3" id="KW-1185">Reference proteome</keyword>
<dbReference type="Proteomes" id="UP001610444">
    <property type="component" value="Unassembled WGS sequence"/>
</dbReference>
<feature type="transmembrane region" description="Helical" evidence="1">
    <location>
        <begin position="21"/>
        <end position="38"/>
    </location>
</feature>
<dbReference type="EMBL" id="JBFXLR010000004">
    <property type="protein sequence ID" value="KAL2858710.1"/>
    <property type="molecule type" value="Genomic_DNA"/>
</dbReference>
<gene>
    <name evidence="2" type="ORF">BJX68DRAFT_227082</name>
</gene>
<dbReference type="GeneID" id="98153769"/>
<keyword evidence="1" id="KW-1133">Transmembrane helix</keyword>
<sequence>MLSIEPEVFIDGRGARSKCSGTTLVLFVWLASWSLGSFQVQGTVAYRAAVASAGVALAGAAVAGAGRHGDVGLGWYRNRSR</sequence>
<evidence type="ECO:0000313" key="3">
    <source>
        <dbReference type="Proteomes" id="UP001610444"/>
    </source>
</evidence>
<reference evidence="2 3" key="1">
    <citation type="submission" date="2024-07" db="EMBL/GenBank/DDBJ databases">
        <title>Section-level genome sequencing and comparative genomics of Aspergillus sections Usti and Cavernicolus.</title>
        <authorList>
            <consortium name="Lawrence Berkeley National Laboratory"/>
            <person name="Nybo J.L."/>
            <person name="Vesth T.C."/>
            <person name="Theobald S."/>
            <person name="Frisvad J.C."/>
            <person name="Larsen T.O."/>
            <person name="Kjaerboelling I."/>
            <person name="Rothschild-Mancinelli K."/>
            <person name="Lyhne E.K."/>
            <person name="Kogle M.E."/>
            <person name="Barry K."/>
            <person name="Clum A."/>
            <person name="Na H."/>
            <person name="Ledsgaard L."/>
            <person name="Lin J."/>
            <person name="Lipzen A."/>
            <person name="Kuo A."/>
            <person name="Riley R."/>
            <person name="Mondo S."/>
            <person name="LaButti K."/>
            <person name="Haridas S."/>
            <person name="Pangalinan J."/>
            <person name="Salamov A.A."/>
            <person name="Simmons B.A."/>
            <person name="Magnuson J.K."/>
            <person name="Chen J."/>
            <person name="Drula E."/>
            <person name="Henrissat B."/>
            <person name="Wiebenga A."/>
            <person name="Lubbers R.J."/>
            <person name="Gomes A.C."/>
            <person name="Macurrencykelacurrency M.R."/>
            <person name="Stajich J."/>
            <person name="Grigoriev I.V."/>
            <person name="Mortensen U.H."/>
            <person name="De vries R.P."/>
            <person name="Baker S.E."/>
            <person name="Andersen M.R."/>
        </authorList>
    </citation>
    <scope>NUCLEOTIDE SEQUENCE [LARGE SCALE GENOMIC DNA]</scope>
    <source>
        <strain evidence="2 3">CBS 756.74</strain>
    </source>
</reference>